<name>B2THE8_CLOBB</name>
<proteinExistence type="predicted"/>
<dbReference type="Gene3D" id="2.40.10.270">
    <property type="entry name" value="Bacteriophage SPP1 head-tail adaptor protein"/>
    <property type="match status" value="1"/>
</dbReference>
<accession>B2THE8</accession>
<dbReference type="AlphaFoldDB" id="B2THE8"/>
<reference evidence="1" key="1">
    <citation type="submission" date="2009-06" db="EMBL/GenBank/DDBJ databases">
        <authorList>
            <consortium name="US DOE Joint Genome Institute (JGI-PGF)"/>
            <person name="Lucas S."/>
            <person name="Copeland A."/>
            <person name="Lapidus A."/>
            <person name="Glavina del Rio T."/>
            <person name="Dalin E."/>
            <person name="Tice H."/>
            <person name="Bruce D."/>
            <person name="Goodwin L."/>
            <person name="Pitluck S."/>
            <person name="Kyrpides N."/>
            <person name="Mavromatis K."/>
            <person name="Ivanova N."/>
            <person name="Saunders E."/>
            <person name="Brettin T."/>
            <person name="Detter J.C."/>
            <person name="Han C."/>
            <person name="Larimer F."/>
            <person name="Land M."/>
            <person name="Hauser L."/>
            <person name="Markowitz V."/>
            <person name="Cheng J.-F."/>
            <person name="Hugenholtz P."/>
            <person name="Woyke T."/>
            <person name="Wu D."/>
            <person name="Gronow S."/>
            <person name="Klenk H.-P."/>
            <person name="Eisen J.A."/>
        </authorList>
    </citation>
    <scope>NUCLEOTIDE SEQUENCE</scope>
    <source>
        <strain evidence="1">Eklund 17B</strain>
    </source>
</reference>
<organism evidence="1">
    <name type="scientific">Clostridium botulinum (strain Eklund 17B / Type B)</name>
    <dbReference type="NCBI Taxonomy" id="935198"/>
    <lineage>
        <taxon>Bacteria</taxon>
        <taxon>Bacillati</taxon>
        <taxon>Bacillota</taxon>
        <taxon>Clostridia</taxon>
        <taxon>Eubacteriales</taxon>
        <taxon>Clostridiaceae</taxon>
        <taxon>Clostridium</taxon>
    </lineage>
</organism>
<dbReference type="NCBIfam" id="TIGR01563">
    <property type="entry name" value="gp16_SPP1"/>
    <property type="match status" value="1"/>
</dbReference>
<dbReference type="Pfam" id="PF05521">
    <property type="entry name" value="Phage_HCP"/>
    <property type="match status" value="1"/>
</dbReference>
<reference evidence="1" key="2">
    <citation type="submission" date="2009-08" db="EMBL/GenBank/DDBJ databases">
        <authorList>
            <person name="Shrivastava S."/>
            <person name="Brinkac L.M."/>
            <person name="Dodson R.J."/>
            <person name="Harkins D.M."/>
            <person name="Durkin A.S."/>
            <person name="Sutton G."/>
        </authorList>
    </citation>
    <scope>NUCLEOTIDE SEQUENCE</scope>
    <source>
        <strain evidence="1">Eklund 17B</strain>
    </source>
</reference>
<protein>
    <submittedName>
        <fullName evidence="1">Phage head-tail adaptor</fullName>
    </submittedName>
</protein>
<dbReference type="HOGENOM" id="CLU_147810_1_3_9"/>
<dbReference type="InterPro" id="IPR008767">
    <property type="entry name" value="Phage_SPP1_head-tail_adaptor"/>
</dbReference>
<dbReference type="InterPro" id="IPR038666">
    <property type="entry name" value="SSP1_head-tail_sf"/>
</dbReference>
<sequence>MRKDKKITILEYVNGVDEDNLPLEEYVPVKGAENIWAYYRHLSGKEFYAAATTNSKVDVIFQINWRQGIDTTMKVLYNNKEYYITQIDDFEGKKTDLKIYAYKIN</sequence>
<evidence type="ECO:0000313" key="1">
    <source>
        <dbReference type="EMBL" id="ACD23984.1"/>
    </source>
</evidence>
<accession>U4P3Y0</accession>
<gene>
    <name evidence="1" type="ordered locus">CLL_A0046</name>
</gene>
<dbReference type="KEGG" id="cbk:CLL_A0046"/>
<dbReference type="PATRIC" id="fig|935198.13.peg.37"/>
<dbReference type="EMBL" id="CP001056">
    <property type="protein sequence ID" value="ACD23984.1"/>
    <property type="molecule type" value="Genomic_DNA"/>
</dbReference>